<dbReference type="InterPro" id="IPR009936">
    <property type="entry name" value="DUF1468"/>
</dbReference>
<feature type="domain" description="DUF1468" evidence="2">
    <location>
        <begin position="1"/>
        <end position="103"/>
    </location>
</feature>
<evidence type="ECO:0000313" key="3">
    <source>
        <dbReference type="EMBL" id="EXJ11218.1"/>
    </source>
</evidence>
<keyword evidence="4" id="KW-1185">Reference proteome</keyword>
<keyword evidence="1" id="KW-0472">Membrane</keyword>
<protein>
    <submittedName>
        <fullName evidence="3">Tripartite tricarboxylate transporter TctB family protein</fullName>
    </submittedName>
</protein>
<feature type="transmembrane region" description="Helical" evidence="1">
    <location>
        <begin position="77"/>
        <end position="94"/>
    </location>
</feature>
<proteinExistence type="predicted"/>
<evidence type="ECO:0000313" key="4">
    <source>
        <dbReference type="Proteomes" id="UP000019464"/>
    </source>
</evidence>
<accession>W9UVF0</accession>
<organism evidence="3 4">
    <name type="scientific">Nitrincola nitratireducens</name>
    <dbReference type="NCBI Taxonomy" id="1229521"/>
    <lineage>
        <taxon>Bacteria</taxon>
        <taxon>Pseudomonadati</taxon>
        <taxon>Pseudomonadota</taxon>
        <taxon>Gammaproteobacteria</taxon>
        <taxon>Oceanospirillales</taxon>
        <taxon>Oceanospirillaceae</taxon>
        <taxon>Nitrincola</taxon>
    </lineage>
</organism>
<dbReference type="Proteomes" id="UP000019464">
    <property type="component" value="Unassembled WGS sequence"/>
</dbReference>
<name>W9UVF0_9GAMM</name>
<gene>
    <name evidence="3" type="ORF">D791_02005</name>
</gene>
<comment type="caution">
    <text evidence="3">The sequence shown here is derived from an EMBL/GenBank/DDBJ whole genome shotgun (WGS) entry which is preliminary data.</text>
</comment>
<evidence type="ECO:0000256" key="1">
    <source>
        <dbReference type="SAM" id="Phobius"/>
    </source>
</evidence>
<dbReference type="EMBL" id="AONB01000008">
    <property type="protein sequence ID" value="EXJ11218.1"/>
    <property type="molecule type" value="Genomic_DNA"/>
</dbReference>
<dbReference type="STRING" id="1229521.D791_02005"/>
<reference evidence="4" key="1">
    <citation type="submission" date="2012-11" db="EMBL/GenBank/DDBJ databases">
        <authorList>
            <person name="Singh A."/>
            <person name="Pinnaka A.K."/>
            <person name="Vaidya B."/>
        </authorList>
    </citation>
    <scope>NUCLEOTIDE SEQUENCE [LARGE SCALE GENOMIC DNA]</scope>
    <source>
        <strain evidence="4">AK23</strain>
    </source>
</reference>
<dbReference type="Pfam" id="PF07331">
    <property type="entry name" value="TctB"/>
    <property type="match status" value="1"/>
</dbReference>
<dbReference type="AlphaFoldDB" id="W9UVF0"/>
<evidence type="ECO:0000259" key="2">
    <source>
        <dbReference type="Pfam" id="PF07331"/>
    </source>
</evidence>
<sequence length="109" mass="12028">MMLLSVFLFFEKPAVSANQQEEPEQVLSFTKRPAVQVAGTAVAVVIYAFTIEPLGFLLSSILLGFGLAFWYGYRKHTVNLATMATIVLSLYLLLNKVMGIHLPQGILPL</sequence>
<feature type="transmembrane region" description="Helical" evidence="1">
    <location>
        <begin position="54"/>
        <end position="71"/>
    </location>
</feature>
<reference evidence="3 4" key="2">
    <citation type="journal article" date="2015" name="Syst. Appl. Microbiol.">
        <title>Nitrincola nitratireducens sp. nov. isolated from a haloalkaline crater lake.</title>
        <authorList>
            <person name="Singh A."/>
            <person name="Vaidya B."/>
            <person name="Tanuku N.R."/>
            <person name="Pinnaka A.K."/>
        </authorList>
    </citation>
    <scope>NUCLEOTIDE SEQUENCE [LARGE SCALE GENOMIC DNA]</scope>
    <source>
        <strain evidence="3 4">AK23</strain>
    </source>
</reference>
<keyword evidence="1" id="KW-1133">Transmembrane helix</keyword>
<keyword evidence="1" id="KW-0812">Transmembrane</keyword>